<evidence type="ECO:0000256" key="1">
    <source>
        <dbReference type="SAM" id="Phobius"/>
    </source>
</evidence>
<keyword evidence="1" id="KW-0472">Membrane</keyword>
<feature type="transmembrane region" description="Helical" evidence="1">
    <location>
        <begin position="102"/>
        <end position="128"/>
    </location>
</feature>
<name>A0A1X1X115_MYCIR</name>
<keyword evidence="1" id="KW-0812">Transmembrane</keyword>
<proteinExistence type="predicted"/>
<accession>A0A1X1X115</accession>
<feature type="transmembrane region" description="Helical" evidence="1">
    <location>
        <begin position="63"/>
        <end position="81"/>
    </location>
</feature>
<gene>
    <name evidence="2" type="ORF">AWC12_02765</name>
</gene>
<keyword evidence="1" id="KW-1133">Transmembrane helix</keyword>
<dbReference type="Proteomes" id="UP000193622">
    <property type="component" value="Unassembled WGS sequence"/>
</dbReference>
<dbReference type="AlphaFoldDB" id="A0A1X1X115"/>
<feature type="transmembrane region" description="Helical" evidence="1">
    <location>
        <begin position="37"/>
        <end position="57"/>
    </location>
</feature>
<protein>
    <submittedName>
        <fullName evidence="2">Uncharacterized protein</fullName>
    </submittedName>
</protein>
<sequence length="131" mass="14013">MQWLADPTTTWVLVALGGAVGSALGLLLVRRPSRQRLLVGTAVTCGLLGVRSAYPFWPALTDPLTFGVLGSAASMLLFSTAPPLFLDSQSIWRTTRDVTKRLAVYCAVGVTFALAGYLAVRAGITLYVKLR</sequence>
<dbReference type="RefSeq" id="WP_085171926.1">
    <property type="nucleotide sequence ID" value="NZ_LQPC01000009.1"/>
</dbReference>
<feature type="transmembrane region" description="Helical" evidence="1">
    <location>
        <begin position="12"/>
        <end position="30"/>
    </location>
</feature>
<comment type="caution">
    <text evidence="2">The sequence shown here is derived from an EMBL/GenBank/DDBJ whole genome shotgun (WGS) entry which is preliminary data.</text>
</comment>
<evidence type="ECO:0000313" key="2">
    <source>
        <dbReference type="EMBL" id="ORV92511.1"/>
    </source>
</evidence>
<dbReference type="EMBL" id="LQPC01000009">
    <property type="protein sequence ID" value="ORV92511.1"/>
    <property type="molecule type" value="Genomic_DNA"/>
</dbReference>
<evidence type="ECO:0000313" key="3">
    <source>
        <dbReference type="Proteomes" id="UP000193622"/>
    </source>
</evidence>
<organism evidence="2 3">
    <name type="scientific">Mycolicibacterium iranicum</name>
    <name type="common">Mycobacterium iranicum</name>
    <dbReference type="NCBI Taxonomy" id="912594"/>
    <lineage>
        <taxon>Bacteria</taxon>
        <taxon>Bacillati</taxon>
        <taxon>Actinomycetota</taxon>
        <taxon>Actinomycetes</taxon>
        <taxon>Mycobacteriales</taxon>
        <taxon>Mycobacteriaceae</taxon>
        <taxon>Mycolicibacterium</taxon>
    </lineage>
</organism>
<reference evidence="2 3" key="1">
    <citation type="submission" date="2016-01" db="EMBL/GenBank/DDBJ databases">
        <title>The new phylogeny of the genus Mycobacterium.</title>
        <authorList>
            <person name="Tarcisio F."/>
            <person name="Conor M."/>
            <person name="Antonella G."/>
            <person name="Elisabetta G."/>
            <person name="Giulia F.S."/>
            <person name="Sara T."/>
            <person name="Anna F."/>
            <person name="Clotilde B."/>
            <person name="Roberto B."/>
            <person name="Veronica D.S."/>
            <person name="Fabio R."/>
            <person name="Monica P."/>
            <person name="Olivier J."/>
            <person name="Enrico T."/>
            <person name="Nicola S."/>
        </authorList>
    </citation>
    <scope>NUCLEOTIDE SEQUENCE [LARGE SCALE GENOMIC DNA]</scope>
    <source>
        <strain evidence="2 3">DSM 45541</strain>
    </source>
</reference>